<evidence type="ECO:0000313" key="2">
    <source>
        <dbReference type="EMBL" id="OHE94971.1"/>
    </source>
</evidence>
<organism evidence="2 3">
    <name type="scientific">Colletotrichum orchidophilum</name>
    <dbReference type="NCBI Taxonomy" id="1209926"/>
    <lineage>
        <taxon>Eukaryota</taxon>
        <taxon>Fungi</taxon>
        <taxon>Dikarya</taxon>
        <taxon>Ascomycota</taxon>
        <taxon>Pezizomycotina</taxon>
        <taxon>Sordariomycetes</taxon>
        <taxon>Hypocreomycetidae</taxon>
        <taxon>Glomerellales</taxon>
        <taxon>Glomerellaceae</taxon>
        <taxon>Colletotrichum</taxon>
    </lineage>
</organism>
<dbReference type="GO" id="GO:0051015">
    <property type="term" value="F:actin filament binding"/>
    <property type="evidence" value="ECO:0007669"/>
    <property type="project" value="TreeGrafter"/>
</dbReference>
<dbReference type="GeneID" id="34562904"/>
<dbReference type="PANTHER" id="PTHR10672">
    <property type="entry name" value="ADDUCIN"/>
    <property type="match status" value="1"/>
</dbReference>
<dbReference type="OrthoDB" id="3238794at2759"/>
<name>A0A1G4B0R5_9PEZI</name>
<dbReference type="InterPro" id="IPR051017">
    <property type="entry name" value="Aldolase-II_Adducin_sf"/>
</dbReference>
<evidence type="ECO:0000313" key="3">
    <source>
        <dbReference type="Proteomes" id="UP000176998"/>
    </source>
</evidence>
<dbReference type="STRING" id="1209926.A0A1G4B0R5"/>
<dbReference type="GO" id="GO:0005856">
    <property type="term" value="C:cytoskeleton"/>
    <property type="evidence" value="ECO:0007669"/>
    <property type="project" value="TreeGrafter"/>
</dbReference>
<sequence length="132" mass="14493">MLERMAGAFRVIDRQVYIEGTAGHILIRDAVDPDNLCINPLARHFGLIKISDRVHVNIKGEVIGGKSACINNAGFEIHSEFHEARPDFNAACHETAFPYALMETSSRIPLLAGTAAASGIERHFCPDTEAEY</sequence>
<dbReference type="RefSeq" id="XP_022472133.1">
    <property type="nucleotide sequence ID" value="XM_022621394.1"/>
</dbReference>
<dbReference type="Proteomes" id="UP000176998">
    <property type="component" value="Unassembled WGS sequence"/>
</dbReference>
<dbReference type="SUPFAM" id="SSF53639">
    <property type="entry name" value="AraD/HMP-PK domain-like"/>
    <property type="match status" value="1"/>
</dbReference>
<dbReference type="PANTHER" id="PTHR10672:SF25">
    <property type="entry name" value="MEIOTICALLY UP-REGULATED GENE 14 PROTEIN"/>
    <property type="match status" value="1"/>
</dbReference>
<comment type="caution">
    <text evidence="2">The sequence shown here is derived from an EMBL/GenBank/DDBJ whole genome shotgun (WGS) entry which is preliminary data.</text>
</comment>
<dbReference type="Pfam" id="PF00596">
    <property type="entry name" value="Aldolase_II"/>
    <property type="match status" value="1"/>
</dbReference>
<dbReference type="EMBL" id="MJBS01000090">
    <property type="protein sequence ID" value="OHE94971.1"/>
    <property type="molecule type" value="Genomic_DNA"/>
</dbReference>
<proteinExistence type="predicted"/>
<dbReference type="InterPro" id="IPR036409">
    <property type="entry name" value="Aldolase_II/adducin_N_sf"/>
</dbReference>
<reference evidence="2 3" key="1">
    <citation type="submission" date="2016-09" db="EMBL/GenBank/DDBJ databases">
        <authorList>
            <person name="Capua I."/>
            <person name="De Benedictis P."/>
            <person name="Joannis T."/>
            <person name="Lombin L.H."/>
            <person name="Cattoli G."/>
        </authorList>
    </citation>
    <scope>NUCLEOTIDE SEQUENCE [LARGE SCALE GENOMIC DNA]</scope>
    <source>
        <strain evidence="2 3">IMI 309357</strain>
    </source>
</reference>
<dbReference type="InterPro" id="IPR001303">
    <property type="entry name" value="Aldolase_II/adducin_N"/>
</dbReference>
<gene>
    <name evidence="2" type="ORF">CORC01_09765</name>
</gene>
<accession>A0A1G4B0R5</accession>
<keyword evidence="3" id="KW-1185">Reference proteome</keyword>
<evidence type="ECO:0000259" key="1">
    <source>
        <dbReference type="Pfam" id="PF00596"/>
    </source>
</evidence>
<dbReference type="Gene3D" id="3.40.225.10">
    <property type="entry name" value="Class II aldolase/adducin N-terminal domain"/>
    <property type="match status" value="1"/>
</dbReference>
<dbReference type="AlphaFoldDB" id="A0A1G4B0R5"/>
<protein>
    <submittedName>
        <fullName evidence="2">Class II Aldolase and Adducin domain-containing protein</fullName>
    </submittedName>
</protein>
<feature type="domain" description="Class II aldolase/adducin N-terminal" evidence="1">
    <location>
        <begin position="4"/>
        <end position="104"/>
    </location>
</feature>